<dbReference type="EMBL" id="PKMF04000598">
    <property type="protein sequence ID" value="KAK7824592.1"/>
    <property type="molecule type" value="Genomic_DNA"/>
</dbReference>
<dbReference type="AlphaFoldDB" id="A0AAW0JDE1"/>
<dbReference type="InterPro" id="IPR000846">
    <property type="entry name" value="DapB_N"/>
</dbReference>
<dbReference type="Gene3D" id="3.40.50.720">
    <property type="entry name" value="NAD(P)-binding Rossmann-like Domain"/>
    <property type="match status" value="1"/>
</dbReference>
<dbReference type="CDD" id="cd02274">
    <property type="entry name" value="DHDPR_N"/>
    <property type="match status" value="1"/>
</dbReference>
<name>A0AAW0JDE1_QUESU</name>
<dbReference type="Proteomes" id="UP000237347">
    <property type="component" value="Unassembled WGS sequence"/>
</dbReference>
<evidence type="ECO:0000256" key="2">
    <source>
        <dbReference type="ARBA" id="ARBA00023002"/>
    </source>
</evidence>
<keyword evidence="2" id="KW-0560">Oxidoreductase</keyword>
<evidence type="ECO:0000256" key="1">
    <source>
        <dbReference type="ARBA" id="ARBA00022857"/>
    </source>
</evidence>
<keyword evidence="1" id="KW-0521">NADP</keyword>
<dbReference type="PANTHER" id="PTHR20836:SF0">
    <property type="entry name" value="4-HYDROXY-TETRAHYDRODIPICOLINATE REDUCTASE 1, CHLOROPLASTIC-RELATED"/>
    <property type="match status" value="1"/>
</dbReference>
<protein>
    <submittedName>
        <fullName evidence="4">4-hydroxy-tetrahydrodipicolinate reductase 1</fullName>
    </submittedName>
</protein>
<dbReference type="Pfam" id="PF01113">
    <property type="entry name" value="DapB_N"/>
    <property type="match status" value="1"/>
</dbReference>
<dbReference type="GO" id="GO:0008839">
    <property type="term" value="F:4-hydroxy-tetrahydrodipicolinate reductase"/>
    <property type="evidence" value="ECO:0007669"/>
    <property type="project" value="InterPro"/>
</dbReference>
<dbReference type="PANTHER" id="PTHR20836">
    <property type="entry name" value="DIHYDRODIPICOLINATE REDUCTASE"/>
    <property type="match status" value="1"/>
</dbReference>
<keyword evidence="5" id="KW-1185">Reference proteome</keyword>
<dbReference type="InterPro" id="IPR023940">
    <property type="entry name" value="DHDPR_bac"/>
</dbReference>
<gene>
    <name evidence="4" type="primary">DAPB1_1</name>
    <name evidence="4" type="ORF">CFP56_034245</name>
</gene>
<sequence length="403" mass="43975">MVSLLKVNHQQHFAVFFSGIRPNDRTVHRKSSFISMSSTSPTTIQHLHSTLSSSSNHNLDIPIMVNGCSGKMGKAVIKAADSAGLNIVPLSFGSAVENGKTRMVSLLKVNHQQHFAVFFSGIRPNDRTVHRKSSFISMSSTSPTTIQHLHSTLSSSSNHNLDIPIMVNGCSGKMGKAVIKAADSAGLNIVPLSFGSAVENGKTVQVCGKDILIHGPDDRENVLASVFDEHPNLVVVDYTVPTAVNDNAELYCKVGVPFVMGTTGGDRDRLYKTVEDSKVYAVISPQMGKQVVAFLAAMEIMAEQFPGAFSGYSLQIQMIRDPQRQLEMVGVPEEHLSGHAFHMYHLTSPDQTVSFEFQHNVCGRSIYAEGTVDAVIFLAKKVQSKADKLIYNMIDVLREGNMR</sequence>
<dbReference type="InterPro" id="IPR036291">
    <property type="entry name" value="NAD(P)-bd_dom_sf"/>
</dbReference>
<proteinExistence type="predicted"/>
<feature type="domain" description="Dihydrodipicolinate reductase N-terminal" evidence="3">
    <location>
        <begin position="163"/>
        <end position="287"/>
    </location>
</feature>
<dbReference type="FunFam" id="3.40.50.720:FF:000264">
    <property type="entry name" value="4-hydroxy-tetrahydrodipicolinate reductase 2 chloroplastic"/>
    <property type="match status" value="1"/>
</dbReference>
<dbReference type="GO" id="GO:0009089">
    <property type="term" value="P:lysine biosynthetic process via diaminopimelate"/>
    <property type="evidence" value="ECO:0007669"/>
    <property type="project" value="InterPro"/>
</dbReference>
<comment type="caution">
    <text evidence="4">The sequence shown here is derived from an EMBL/GenBank/DDBJ whole genome shotgun (WGS) entry which is preliminary data.</text>
</comment>
<dbReference type="GO" id="GO:0019877">
    <property type="term" value="P:diaminopimelate biosynthetic process"/>
    <property type="evidence" value="ECO:0007669"/>
    <property type="project" value="TreeGrafter"/>
</dbReference>
<organism evidence="4 5">
    <name type="scientific">Quercus suber</name>
    <name type="common">Cork oak</name>
    <dbReference type="NCBI Taxonomy" id="58331"/>
    <lineage>
        <taxon>Eukaryota</taxon>
        <taxon>Viridiplantae</taxon>
        <taxon>Streptophyta</taxon>
        <taxon>Embryophyta</taxon>
        <taxon>Tracheophyta</taxon>
        <taxon>Spermatophyta</taxon>
        <taxon>Magnoliopsida</taxon>
        <taxon>eudicotyledons</taxon>
        <taxon>Gunneridae</taxon>
        <taxon>Pentapetalae</taxon>
        <taxon>rosids</taxon>
        <taxon>fabids</taxon>
        <taxon>Fagales</taxon>
        <taxon>Fagaceae</taxon>
        <taxon>Quercus</taxon>
    </lineage>
</organism>
<accession>A0AAW0JDE1</accession>
<evidence type="ECO:0000259" key="3">
    <source>
        <dbReference type="Pfam" id="PF01113"/>
    </source>
</evidence>
<dbReference type="SUPFAM" id="SSF51735">
    <property type="entry name" value="NAD(P)-binding Rossmann-fold domains"/>
    <property type="match status" value="1"/>
</dbReference>
<dbReference type="GO" id="GO:0009570">
    <property type="term" value="C:chloroplast stroma"/>
    <property type="evidence" value="ECO:0007669"/>
    <property type="project" value="TreeGrafter"/>
</dbReference>
<evidence type="ECO:0000313" key="4">
    <source>
        <dbReference type="EMBL" id="KAK7824592.1"/>
    </source>
</evidence>
<evidence type="ECO:0000313" key="5">
    <source>
        <dbReference type="Proteomes" id="UP000237347"/>
    </source>
</evidence>
<reference evidence="4 5" key="1">
    <citation type="journal article" date="2018" name="Sci. Data">
        <title>The draft genome sequence of cork oak.</title>
        <authorList>
            <person name="Ramos A.M."/>
            <person name="Usie A."/>
            <person name="Barbosa P."/>
            <person name="Barros P.M."/>
            <person name="Capote T."/>
            <person name="Chaves I."/>
            <person name="Simoes F."/>
            <person name="Abreu I."/>
            <person name="Carrasquinho I."/>
            <person name="Faro C."/>
            <person name="Guimaraes J.B."/>
            <person name="Mendonca D."/>
            <person name="Nobrega F."/>
            <person name="Rodrigues L."/>
            <person name="Saibo N.J.M."/>
            <person name="Varela M.C."/>
            <person name="Egas C."/>
            <person name="Matos J."/>
            <person name="Miguel C.M."/>
            <person name="Oliveira M.M."/>
            <person name="Ricardo C.P."/>
            <person name="Goncalves S."/>
        </authorList>
    </citation>
    <scope>NUCLEOTIDE SEQUENCE [LARGE SCALE GENOMIC DNA]</scope>
    <source>
        <strain evidence="5">cv. HL8</strain>
    </source>
</reference>